<evidence type="ECO:0000313" key="2">
    <source>
        <dbReference type="Proteomes" id="UP001629059"/>
    </source>
</evidence>
<evidence type="ECO:0000313" key="1">
    <source>
        <dbReference type="EMBL" id="MFL9839295.1"/>
    </source>
</evidence>
<sequence length="224" mass="25999">MKKLIILLLLFWINKNYSQNKEDCKTSFYKGKLISQYNIYEVKDLGFDTLSIKKNDIIRILKAYKDEKVIMAINNIVSNHIFLELVDKYALSFEHDEFSLDAYANKFIGEDIYSEYAKNKNVLDSVTKRLITDENQILNVSLYTNLEKFGDCYFYQMGYNNFNFNTVSNSVITSVLYDIDNSSLNKKNLLGIEITTTGQVIIIPVVSEGKYVCDIRLMLCPSNW</sequence>
<dbReference type="EMBL" id="JBELQB010000027">
    <property type="protein sequence ID" value="MFL9839295.1"/>
    <property type="molecule type" value="Genomic_DNA"/>
</dbReference>
<protein>
    <submittedName>
        <fullName evidence="1">Uncharacterized protein</fullName>
    </submittedName>
</protein>
<dbReference type="RefSeq" id="WP_408076244.1">
    <property type="nucleotide sequence ID" value="NZ_JBELQB010000027.1"/>
</dbReference>
<reference evidence="1 2" key="1">
    <citation type="submission" date="2024-06" db="EMBL/GenBank/DDBJ databases">
        <authorList>
            <person name="Kaempfer P."/>
            <person name="Viver T."/>
        </authorList>
    </citation>
    <scope>NUCLEOTIDE SEQUENCE [LARGE SCALE GENOMIC DNA]</scope>
    <source>
        <strain evidence="1 2">ST-75</strain>
    </source>
</reference>
<gene>
    <name evidence="1" type="ORF">ABS768_17505</name>
</gene>
<organism evidence="1 2">
    <name type="scientific">Flavobacterium rhizophilum</name>
    <dbReference type="NCBI Taxonomy" id="3163296"/>
    <lineage>
        <taxon>Bacteria</taxon>
        <taxon>Pseudomonadati</taxon>
        <taxon>Bacteroidota</taxon>
        <taxon>Flavobacteriia</taxon>
        <taxon>Flavobacteriales</taxon>
        <taxon>Flavobacteriaceae</taxon>
        <taxon>Flavobacterium</taxon>
    </lineage>
</organism>
<proteinExistence type="predicted"/>
<keyword evidence="2" id="KW-1185">Reference proteome</keyword>
<comment type="caution">
    <text evidence="1">The sequence shown here is derived from an EMBL/GenBank/DDBJ whole genome shotgun (WGS) entry which is preliminary data.</text>
</comment>
<name>A0ABW8YJA8_9FLAO</name>
<accession>A0ABW8YJA8</accession>
<dbReference type="Proteomes" id="UP001629059">
    <property type="component" value="Unassembled WGS sequence"/>
</dbReference>